<organism evidence="2 3">
    <name type="scientific">Eumeta variegata</name>
    <name type="common">Bagworm moth</name>
    <name type="synonym">Eumeta japonica</name>
    <dbReference type="NCBI Taxonomy" id="151549"/>
    <lineage>
        <taxon>Eukaryota</taxon>
        <taxon>Metazoa</taxon>
        <taxon>Ecdysozoa</taxon>
        <taxon>Arthropoda</taxon>
        <taxon>Hexapoda</taxon>
        <taxon>Insecta</taxon>
        <taxon>Pterygota</taxon>
        <taxon>Neoptera</taxon>
        <taxon>Endopterygota</taxon>
        <taxon>Lepidoptera</taxon>
        <taxon>Glossata</taxon>
        <taxon>Ditrysia</taxon>
        <taxon>Tineoidea</taxon>
        <taxon>Psychidae</taxon>
        <taxon>Oiketicinae</taxon>
        <taxon>Eumeta</taxon>
    </lineage>
</organism>
<feature type="compositionally biased region" description="Basic and acidic residues" evidence="1">
    <location>
        <begin position="32"/>
        <end position="44"/>
    </location>
</feature>
<keyword evidence="3" id="KW-1185">Reference proteome</keyword>
<dbReference type="AlphaFoldDB" id="A0A4C1VRF4"/>
<evidence type="ECO:0000256" key="1">
    <source>
        <dbReference type="SAM" id="MobiDB-lite"/>
    </source>
</evidence>
<feature type="compositionally biased region" description="Basic and acidic residues" evidence="1">
    <location>
        <begin position="139"/>
        <end position="148"/>
    </location>
</feature>
<feature type="region of interest" description="Disordered" evidence="1">
    <location>
        <begin position="1"/>
        <end position="78"/>
    </location>
</feature>
<accession>A0A4C1VRF4</accession>
<feature type="region of interest" description="Disordered" evidence="1">
    <location>
        <begin position="139"/>
        <end position="160"/>
    </location>
</feature>
<dbReference type="Proteomes" id="UP000299102">
    <property type="component" value="Unassembled WGS sequence"/>
</dbReference>
<gene>
    <name evidence="2" type="ORF">EVAR_25256_1</name>
</gene>
<proteinExistence type="predicted"/>
<sequence>MYGRYFKWTTEPVRRTREHAPMSGPRGATTADSKKRAEERDTKNHLLAPWAASKKRSRPSGRGSFTAVSRDEIEPRQRRGRLLLTRAGNGPAACRRPLPGALSVYDVRIRLSAARHVNFRLKLKFMSLTCWIWGGTNGRRPERPRSDEGGDSELNTINFR</sequence>
<evidence type="ECO:0000313" key="3">
    <source>
        <dbReference type="Proteomes" id="UP000299102"/>
    </source>
</evidence>
<dbReference type="EMBL" id="BGZK01000381">
    <property type="protein sequence ID" value="GBP40404.1"/>
    <property type="molecule type" value="Genomic_DNA"/>
</dbReference>
<name>A0A4C1VRF4_EUMVA</name>
<protein>
    <submittedName>
        <fullName evidence="2">Uncharacterized protein</fullName>
    </submittedName>
</protein>
<reference evidence="2 3" key="1">
    <citation type="journal article" date="2019" name="Commun. Biol.">
        <title>The bagworm genome reveals a unique fibroin gene that provides high tensile strength.</title>
        <authorList>
            <person name="Kono N."/>
            <person name="Nakamura H."/>
            <person name="Ohtoshi R."/>
            <person name="Tomita M."/>
            <person name="Numata K."/>
            <person name="Arakawa K."/>
        </authorList>
    </citation>
    <scope>NUCLEOTIDE SEQUENCE [LARGE SCALE GENOMIC DNA]</scope>
</reference>
<evidence type="ECO:0000313" key="2">
    <source>
        <dbReference type="EMBL" id="GBP40404.1"/>
    </source>
</evidence>
<comment type="caution">
    <text evidence="2">The sequence shown here is derived from an EMBL/GenBank/DDBJ whole genome shotgun (WGS) entry which is preliminary data.</text>
</comment>